<feature type="region of interest" description="Disordered" evidence="1">
    <location>
        <begin position="28"/>
        <end position="90"/>
    </location>
</feature>
<gene>
    <name evidence="3" type="ORF">ETH_00021750</name>
</gene>
<feature type="chain" id="PRO_5004672962" evidence="2">
    <location>
        <begin position="23"/>
        <end position="569"/>
    </location>
</feature>
<dbReference type="RefSeq" id="XP_013228771.1">
    <property type="nucleotide sequence ID" value="XM_013373317.1"/>
</dbReference>
<dbReference type="AlphaFoldDB" id="U6KR76"/>
<evidence type="ECO:0000256" key="1">
    <source>
        <dbReference type="SAM" id="MobiDB-lite"/>
    </source>
</evidence>
<protein>
    <submittedName>
        <fullName evidence="3">Uncharacterized protein</fullName>
    </submittedName>
</protein>
<keyword evidence="2" id="KW-0732">Signal</keyword>
<dbReference type="GeneID" id="25253465"/>
<dbReference type="OMA" id="CIVANYG"/>
<organism evidence="3 4">
    <name type="scientific">Eimeria tenella</name>
    <name type="common">Coccidian parasite</name>
    <dbReference type="NCBI Taxonomy" id="5802"/>
    <lineage>
        <taxon>Eukaryota</taxon>
        <taxon>Sar</taxon>
        <taxon>Alveolata</taxon>
        <taxon>Apicomplexa</taxon>
        <taxon>Conoidasida</taxon>
        <taxon>Coccidia</taxon>
        <taxon>Eucoccidiorida</taxon>
        <taxon>Eimeriorina</taxon>
        <taxon>Eimeriidae</taxon>
        <taxon>Eimeria</taxon>
    </lineage>
</organism>
<feature type="signal peptide" evidence="2">
    <location>
        <begin position="1"/>
        <end position="22"/>
    </location>
</feature>
<sequence length="569" mass="61722">MRRDAAYCLFCFTLALSLPVRGSERFYSDKSQEPYQQHRQPAGLNSPGVLGPSAGLSPVPEGPEGASSGVSSSPFGPPTPSHSNPSPRYNLLDKLSTKLYETTDLSSDESTQDDHSVSDDAWSTAVEPAEEDPVTDADLNCAPSKFLSPVGHARSIGEASELLLAFKAFAKQSAAAAAAHKKKKMLIFVTAGTGEELIGNRQISQRLVVQPTVRKKRTGFFNPSDGVAELSDDGRLQVELLHELFTRFVKQTKDLPAEQRRQACVDVFLTSTLQSGVETCLEVFTGILEPLSCHGGTTSSPLASSHADGYLCSSVRFVTIPHLREVVETAGDIGESLPVVLKKTKNLRVQNGFQRDVFDCIVANYGMWWKKQQLGALGTPRPHGFPGGPRPSGSLDVAVDTGFPGGRSVGGPVEAQLAALEAAVGGKSVDTAALKFMEDLDRLSYPKGFQCSRRLDNLVRTFSFLKESARQEPSVQRAVWAMPEEMESDYVESDGSVLRRGLSLLRSLCAVQTASRFLLTSHPKFVERLTGQPMDNGELMAFTLDCSALSKSLQEAGFIPWEEHMQHKA</sequence>
<keyword evidence="4" id="KW-1185">Reference proteome</keyword>
<evidence type="ECO:0000313" key="3">
    <source>
        <dbReference type="EMBL" id="CDJ37933.1"/>
    </source>
</evidence>
<dbReference type="EMBL" id="HG673795">
    <property type="protein sequence ID" value="CDJ37933.1"/>
    <property type="molecule type" value="Genomic_DNA"/>
</dbReference>
<dbReference type="OrthoDB" id="354528at2759"/>
<dbReference type="Proteomes" id="UP000030747">
    <property type="component" value="Unassembled WGS sequence"/>
</dbReference>
<reference evidence="3" key="2">
    <citation type="submission" date="2013-10" db="EMBL/GenBank/DDBJ databases">
        <authorList>
            <person name="Aslett M."/>
        </authorList>
    </citation>
    <scope>NUCLEOTIDE SEQUENCE [LARGE SCALE GENOMIC DNA]</scope>
    <source>
        <strain evidence="3">Houghton</strain>
    </source>
</reference>
<reference evidence="3" key="1">
    <citation type="submission" date="2013-10" db="EMBL/GenBank/DDBJ databases">
        <title>Genomic analysis of the causative agents of coccidiosis in chickens.</title>
        <authorList>
            <person name="Reid A.J."/>
            <person name="Blake D."/>
            <person name="Billington K."/>
            <person name="Browne H."/>
            <person name="Dunn M."/>
            <person name="Hung S."/>
            <person name="Kawahara F."/>
            <person name="Miranda-Saavedra D."/>
            <person name="Mourier T."/>
            <person name="Nagra H."/>
            <person name="Otto T.D."/>
            <person name="Rawlings N."/>
            <person name="Sanchez A."/>
            <person name="Sanders M."/>
            <person name="Subramaniam C."/>
            <person name="Tay Y."/>
            <person name="Dear P."/>
            <person name="Doerig C."/>
            <person name="Gruber A."/>
            <person name="Parkinson J."/>
            <person name="Shirley M."/>
            <person name="Wan K.L."/>
            <person name="Berriman M."/>
            <person name="Tomley F."/>
            <person name="Pain A."/>
        </authorList>
    </citation>
    <scope>NUCLEOTIDE SEQUENCE [LARGE SCALE GENOMIC DNA]</scope>
    <source>
        <strain evidence="3">Houghton</strain>
    </source>
</reference>
<accession>U6KR76</accession>
<feature type="compositionally biased region" description="Low complexity" evidence="1">
    <location>
        <begin position="62"/>
        <end position="74"/>
    </location>
</feature>
<proteinExistence type="predicted"/>
<evidence type="ECO:0000256" key="2">
    <source>
        <dbReference type="SAM" id="SignalP"/>
    </source>
</evidence>
<dbReference type="VEuPathDB" id="ToxoDB:ETH2_0737600"/>
<evidence type="ECO:0000313" key="4">
    <source>
        <dbReference type="Proteomes" id="UP000030747"/>
    </source>
</evidence>
<feature type="region of interest" description="Disordered" evidence="1">
    <location>
        <begin position="104"/>
        <end position="137"/>
    </location>
</feature>
<dbReference type="VEuPathDB" id="ToxoDB:ETH_00021750"/>
<name>U6KR76_EIMTE</name>